<dbReference type="InterPro" id="IPR050214">
    <property type="entry name" value="Cys_Synth/Cystath_Beta-Synth"/>
</dbReference>
<dbReference type="SUPFAM" id="SSF53686">
    <property type="entry name" value="Tryptophan synthase beta subunit-like PLP-dependent enzymes"/>
    <property type="match status" value="1"/>
</dbReference>
<dbReference type="EMBL" id="JAQHRD010000001">
    <property type="protein sequence ID" value="KAJ6446503.1"/>
    <property type="molecule type" value="Genomic_DNA"/>
</dbReference>
<reference evidence="2" key="1">
    <citation type="submission" date="2023-01" db="EMBL/GenBank/DDBJ databases">
        <title>The growth and conidiation of Purpureocillium lavendulum are regulated by nitrogen source and histone H3K14 acetylation.</title>
        <authorList>
            <person name="Tang P."/>
            <person name="Han J."/>
            <person name="Zhang C."/>
            <person name="Tang P."/>
            <person name="Qi F."/>
            <person name="Zhang K."/>
            <person name="Liang L."/>
        </authorList>
    </citation>
    <scope>NUCLEOTIDE SEQUENCE</scope>
    <source>
        <strain evidence="2">YMF1.00683</strain>
    </source>
</reference>
<protein>
    <submittedName>
        <fullName evidence="2">Cysteine synthase B</fullName>
    </submittedName>
</protein>
<dbReference type="CDD" id="cd00158">
    <property type="entry name" value="RHOD"/>
    <property type="match status" value="1"/>
</dbReference>
<accession>A0AB34G467</accession>
<dbReference type="PANTHER" id="PTHR10314">
    <property type="entry name" value="CYSTATHIONINE BETA-SYNTHASE"/>
    <property type="match status" value="1"/>
</dbReference>
<dbReference type="SMART" id="SM00450">
    <property type="entry name" value="RHOD"/>
    <property type="match status" value="1"/>
</dbReference>
<evidence type="ECO:0000259" key="1">
    <source>
        <dbReference type="PROSITE" id="PS50206"/>
    </source>
</evidence>
<dbReference type="Pfam" id="PF00581">
    <property type="entry name" value="Rhodanese"/>
    <property type="match status" value="1"/>
</dbReference>
<dbReference type="SUPFAM" id="SSF52821">
    <property type="entry name" value="Rhodanese/Cell cycle control phosphatase"/>
    <property type="match status" value="1"/>
</dbReference>
<evidence type="ECO:0000313" key="2">
    <source>
        <dbReference type="EMBL" id="KAJ6446503.1"/>
    </source>
</evidence>
<dbReference type="AlphaFoldDB" id="A0AB34G467"/>
<dbReference type="FunFam" id="3.40.50.1100:FF:000058">
    <property type="entry name" value="Cysteine synthase B, putative"/>
    <property type="match status" value="1"/>
</dbReference>
<dbReference type="Pfam" id="PF00291">
    <property type="entry name" value="PALP"/>
    <property type="match status" value="1"/>
</dbReference>
<dbReference type="Gene3D" id="3.40.250.10">
    <property type="entry name" value="Rhodanese-like domain"/>
    <property type="match status" value="1"/>
</dbReference>
<dbReference type="Gene3D" id="3.40.50.1100">
    <property type="match status" value="2"/>
</dbReference>
<gene>
    <name evidence="2" type="ORF">O9K51_01276</name>
</gene>
<dbReference type="InterPro" id="IPR036052">
    <property type="entry name" value="TrpB-like_PALP_sf"/>
</dbReference>
<organism evidence="2 3">
    <name type="scientific">Purpureocillium lavendulum</name>
    <dbReference type="NCBI Taxonomy" id="1247861"/>
    <lineage>
        <taxon>Eukaryota</taxon>
        <taxon>Fungi</taxon>
        <taxon>Dikarya</taxon>
        <taxon>Ascomycota</taxon>
        <taxon>Pezizomycotina</taxon>
        <taxon>Sordariomycetes</taxon>
        <taxon>Hypocreomycetidae</taxon>
        <taxon>Hypocreales</taxon>
        <taxon>Ophiocordycipitaceae</taxon>
        <taxon>Purpureocillium</taxon>
    </lineage>
</organism>
<keyword evidence="3" id="KW-1185">Reference proteome</keyword>
<dbReference type="InterPro" id="IPR036873">
    <property type="entry name" value="Rhodanese-like_dom_sf"/>
</dbReference>
<dbReference type="InterPro" id="IPR001926">
    <property type="entry name" value="TrpB-like_PALP"/>
</dbReference>
<evidence type="ECO:0000313" key="3">
    <source>
        <dbReference type="Proteomes" id="UP001163105"/>
    </source>
</evidence>
<dbReference type="PROSITE" id="PS50206">
    <property type="entry name" value="RHODANESE_3"/>
    <property type="match status" value="1"/>
</dbReference>
<dbReference type="InterPro" id="IPR001763">
    <property type="entry name" value="Rhodanese-like_dom"/>
</dbReference>
<name>A0AB34G467_9HYPO</name>
<sequence>MAKENTLNVYKGPDSLRNYFDPESSPPLPLVEVPDCLNPYRQDGVRIYAKMMSMHPANNVKSMPALNLLNNSIVPGKTETVVEYSSGSTVLSMSLIARALYGLPDVRAFLSNKTSLAKIRLMQLFGINITLFGGPSQPEPLDERGGIRAAQRMALESEAAINPNQYENDNNWKAHVKWTGPQILRQLPEINVICAGMGTSGTMTGLGSFFKEAKPSVFRLGVCTAPGDRVPGPRSYALLAPVEFPWRAAVDHIEEVGSHESYSLSLDLIRNGLLCGPSSGFNLQGLYQLIEKRKVEGTLAELAGPDGEVHCAFLCCDLPYQYVNEYFDKLGDDYFAPITNQELLGVDSYRYDEKWERDATDALNDFFGVDQSMIGDVIRLVPKLATRDSSPELEGLIQRKTDTAVLDIRQAADFAQFRLPGSVNVPFVQPGGAGPFSEPSILRDLWQRLDDTFKSPPQDLQDAMHGKRILVLCYDGDSARVATSVLRAKGYEADSIRGGFKALGEMRAESPVPLTEQQDTLWLKLSCESAPSKSSHVAIAVSAVQSASG</sequence>
<proteinExistence type="predicted"/>
<comment type="caution">
    <text evidence="2">The sequence shown here is derived from an EMBL/GenBank/DDBJ whole genome shotgun (WGS) entry which is preliminary data.</text>
</comment>
<feature type="domain" description="Rhodanese" evidence="1">
    <location>
        <begin position="399"/>
        <end position="507"/>
    </location>
</feature>
<dbReference type="Proteomes" id="UP001163105">
    <property type="component" value="Unassembled WGS sequence"/>
</dbReference>